<dbReference type="PANTHER" id="PTHR43495">
    <property type="entry name" value="GABA PERMEASE"/>
    <property type="match status" value="1"/>
</dbReference>
<evidence type="ECO:0000313" key="11">
    <source>
        <dbReference type="Proteomes" id="UP001165287"/>
    </source>
</evidence>
<dbReference type="PROSITE" id="PS00218">
    <property type="entry name" value="AMINO_ACID_PERMEASE_1"/>
    <property type="match status" value="1"/>
</dbReference>
<dbReference type="Pfam" id="PF00324">
    <property type="entry name" value="AA_permease"/>
    <property type="match status" value="1"/>
</dbReference>
<feature type="domain" description="Amino acid permease/ SLC12A" evidence="9">
    <location>
        <begin position="1"/>
        <end position="431"/>
    </location>
</feature>
<dbReference type="InterPro" id="IPR004840">
    <property type="entry name" value="Amino_acid_permease_CS"/>
</dbReference>
<feature type="transmembrane region" description="Helical" evidence="8">
    <location>
        <begin position="29"/>
        <end position="47"/>
    </location>
</feature>
<keyword evidence="11" id="KW-1185">Reference proteome</keyword>
<organism evidence="10 11">
    <name type="scientific">Metabacillus rhizolycopersici</name>
    <dbReference type="NCBI Taxonomy" id="2875709"/>
    <lineage>
        <taxon>Bacteria</taxon>
        <taxon>Bacillati</taxon>
        <taxon>Bacillota</taxon>
        <taxon>Bacilli</taxon>
        <taxon>Bacillales</taxon>
        <taxon>Bacillaceae</taxon>
        <taxon>Metabacillus</taxon>
    </lineage>
</organism>
<feature type="transmembrane region" description="Helical" evidence="8">
    <location>
        <begin position="105"/>
        <end position="124"/>
    </location>
</feature>
<evidence type="ECO:0000256" key="1">
    <source>
        <dbReference type="ARBA" id="ARBA00004651"/>
    </source>
</evidence>
<keyword evidence="3 8" id="KW-0812">Transmembrane</keyword>
<evidence type="ECO:0000256" key="7">
    <source>
        <dbReference type="SAM" id="MobiDB-lite"/>
    </source>
</evidence>
<feature type="transmembrane region" description="Helical" evidence="8">
    <location>
        <begin position="223"/>
        <end position="244"/>
    </location>
</feature>
<feature type="transmembrane region" description="Helical" evidence="8">
    <location>
        <begin position="78"/>
        <end position="99"/>
    </location>
</feature>
<feature type="transmembrane region" description="Helical" evidence="8">
    <location>
        <begin position="264"/>
        <end position="289"/>
    </location>
</feature>
<keyword evidence="5 8" id="KW-1133">Transmembrane helix</keyword>
<keyword evidence="4" id="KW-0029">Amino-acid transport</keyword>
<feature type="transmembrane region" description="Helical" evidence="8">
    <location>
        <begin position="136"/>
        <end position="161"/>
    </location>
</feature>
<sequence length="454" mass="49252">MTMISIGGVIGGGLFIGSGVVINSTGPGAVLAYLSVGVLIIFLMRMLGEMATVYPSSGSFSTYAHNEIGPWVGYTTGWLYWFFWAVVIPAEAMMAAAILHEWFPSIHVGILSFSIIAIMALTNFGSVKAFGEFEYWFAIIKVTAIVLFLILGAAIILGWVPNVEKPGISNLLNRGGFLPNGITSIFVGITIVVFAFPGIEIVTIAAGESPNPQKSVMKAINSVVWRIFVFYVGSISVLVTVLPWDSSTLLKSPFVTVLEMVGIPYAADIMNLIILTAVLSMLNSALYTASRMLYSLSQKGDAPRIFSRVNKNGAPFFGVIGSTFFSWVFFFSGTAAYDKIFLFLVNASGAIMLLVYLVVPITQLYMRKRLERENPEALVVKMWLFPSLTYITIGAMVAILGFMAFIDSARPQLISTLVLASLILVSYFISKRGKGQPSTCEGGAQSLAKEKRSV</sequence>
<reference evidence="10" key="1">
    <citation type="submission" date="2024-05" db="EMBL/GenBank/DDBJ databases">
        <title>Metabacillus sp. nov., isolated from the rhizosphere soil of tomato plants.</title>
        <authorList>
            <person name="Ma R."/>
        </authorList>
    </citation>
    <scope>NUCLEOTIDE SEQUENCE</scope>
    <source>
        <strain evidence="10">DBTR6</strain>
    </source>
</reference>
<feature type="transmembrane region" description="Helical" evidence="8">
    <location>
        <begin position="314"/>
        <end position="334"/>
    </location>
</feature>
<dbReference type="PIRSF" id="PIRSF006060">
    <property type="entry name" value="AA_transporter"/>
    <property type="match status" value="1"/>
</dbReference>
<gene>
    <name evidence="10" type="ORF">K9V48_24260</name>
</gene>
<evidence type="ECO:0000256" key="8">
    <source>
        <dbReference type="SAM" id="Phobius"/>
    </source>
</evidence>
<dbReference type="PANTHER" id="PTHR43495:SF5">
    <property type="entry name" value="GAMMA-AMINOBUTYRIC ACID PERMEASE"/>
    <property type="match status" value="1"/>
</dbReference>
<dbReference type="EMBL" id="JAIQUM010000096">
    <property type="protein sequence ID" value="MBZ5753251.1"/>
    <property type="molecule type" value="Genomic_DNA"/>
</dbReference>
<evidence type="ECO:0000256" key="6">
    <source>
        <dbReference type="ARBA" id="ARBA00023136"/>
    </source>
</evidence>
<evidence type="ECO:0000256" key="3">
    <source>
        <dbReference type="ARBA" id="ARBA00022692"/>
    </source>
</evidence>
<evidence type="ECO:0000256" key="5">
    <source>
        <dbReference type="ARBA" id="ARBA00022989"/>
    </source>
</evidence>
<comment type="caution">
    <text evidence="10">The sequence shown here is derived from an EMBL/GenBank/DDBJ whole genome shotgun (WGS) entry which is preliminary data.</text>
</comment>
<keyword evidence="6 8" id="KW-0472">Membrane</keyword>
<evidence type="ECO:0000256" key="2">
    <source>
        <dbReference type="ARBA" id="ARBA00022448"/>
    </source>
</evidence>
<evidence type="ECO:0000313" key="10">
    <source>
        <dbReference type="EMBL" id="MBZ5753251.1"/>
    </source>
</evidence>
<evidence type="ECO:0000256" key="4">
    <source>
        <dbReference type="ARBA" id="ARBA00022970"/>
    </source>
</evidence>
<feature type="transmembrane region" description="Helical" evidence="8">
    <location>
        <begin position="181"/>
        <end position="202"/>
    </location>
</feature>
<feature type="transmembrane region" description="Helical" evidence="8">
    <location>
        <begin position="340"/>
        <end position="362"/>
    </location>
</feature>
<dbReference type="InterPro" id="IPR004841">
    <property type="entry name" value="AA-permease/SLC12A_dom"/>
</dbReference>
<keyword evidence="2" id="KW-0813">Transport</keyword>
<feature type="region of interest" description="Disordered" evidence="7">
    <location>
        <begin position="434"/>
        <end position="454"/>
    </location>
</feature>
<accession>A0ABS7UYP6</accession>
<name>A0ABS7UYP6_9BACI</name>
<protein>
    <submittedName>
        <fullName evidence="10">Amino acid permease</fullName>
    </submittedName>
</protein>
<feature type="transmembrane region" description="Helical" evidence="8">
    <location>
        <begin position="383"/>
        <end position="406"/>
    </location>
</feature>
<dbReference type="Gene3D" id="1.20.1740.10">
    <property type="entry name" value="Amino acid/polyamine transporter I"/>
    <property type="match status" value="1"/>
</dbReference>
<proteinExistence type="predicted"/>
<dbReference type="Proteomes" id="UP001165287">
    <property type="component" value="Unassembled WGS sequence"/>
</dbReference>
<comment type="subcellular location">
    <subcellularLocation>
        <location evidence="1">Cell membrane</location>
        <topology evidence="1">Multi-pass membrane protein</topology>
    </subcellularLocation>
</comment>
<feature type="transmembrane region" description="Helical" evidence="8">
    <location>
        <begin position="412"/>
        <end position="429"/>
    </location>
</feature>
<evidence type="ECO:0000259" key="9">
    <source>
        <dbReference type="Pfam" id="PF00324"/>
    </source>
</evidence>